<name>A0ABW5KF45_9SPHI</name>
<reference evidence="4" key="1">
    <citation type="journal article" date="2019" name="Int. J. Syst. Evol. Microbiol.">
        <title>The Global Catalogue of Microorganisms (GCM) 10K type strain sequencing project: providing services to taxonomists for standard genome sequencing and annotation.</title>
        <authorList>
            <consortium name="The Broad Institute Genomics Platform"/>
            <consortium name="The Broad Institute Genome Sequencing Center for Infectious Disease"/>
            <person name="Wu L."/>
            <person name="Ma J."/>
        </authorList>
    </citation>
    <scope>NUCLEOTIDE SEQUENCE [LARGE SCALE GENOMIC DNA]</scope>
    <source>
        <strain evidence="4">KCTC 42662</strain>
    </source>
</reference>
<keyword evidence="1" id="KW-0472">Membrane</keyword>
<evidence type="ECO:0000313" key="4">
    <source>
        <dbReference type="Proteomes" id="UP001597545"/>
    </source>
</evidence>
<gene>
    <name evidence="3" type="ORF">ACFSR5_08030</name>
</gene>
<accession>A0ABW5KF45</accession>
<keyword evidence="4" id="KW-1185">Reference proteome</keyword>
<dbReference type="EMBL" id="JBHULR010000003">
    <property type="protein sequence ID" value="MFD2547589.1"/>
    <property type="molecule type" value="Genomic_DNA"/>
</dbReference>
<evidence type="ECO:0008006" key="5">
    <source>
        <dbReference type="Google" id="ProtNLM"/>
    </source>
</evidence>
<feature type="transmembrane region" description="Helical" evidence="1">
    <location>
        <begin position="148"/>
        <end position="166"/>
    </location>
</feature>
<evidence type="ECO:0000256" key="2">
    <source>
        <dbReference type="SAM" id="SignalP"/>
    </source>
</evidence>
<protein>
    <recommendedName>
        <fullName evidence="5">DoxX family protein</fullName>
    </recommendedName>
</protein>
<dbReference type="RefSeq" id="WP_380902488.1">
    <property type="nucleotide sequence ID" value="NZ_JBHUEG010000007.1"/>
</dbReference>
<keyword evidence="1" id="KW-1133">Transmembrane helix</keyword>
<feature type="transmembrane region" description="Helical" evidence="1">
    <location>
        <begin position="266"/>
        <end position="284"/>
    </location>
</feature>
<feature type="transmembrane region" description="Helical" evidence="1">
    <location>
        <begin position="60"/>
        <end position="82"/>
    </location>
</feature>
<feature type="signal peptide" evidence="2">
    <location>
        <begin position="1"/>
        <end position="28"/>
    </location>
</feature>
<sequence length="294" mass="32714">MLKFQKNIVSAAVAVVAFWLCAFSVAHAWGMLSGDQSQLLDYQNVLSKEPKEALTTFVMMGFRLVGLFLGIGALLILASLFLRREFRQIQDAVLLKWALLSFVIAGTIYGGLMRIVSNQQGAALLFFFSMLLYLVLYSLVGQRTKTNGLFNSIVLLPLYAILLYTMGMPGWAKIFGGDQVINRYVNMFSQSFIADLPGGTALMIYILGILELAVPAFLTISLASGEFKLYADKIWFNYALLLSIFTFGMLCFGLAVLLNFAGSTNLVFYPIFTLLILVSLNKTIKRNKRYSDEA</sequence>
<feature type="transmembrane region" description="Helical" evidence="1">
    <location>
        <begin position="94"/>
        <end position="116"/>
    </location>
</feature>
<organism evidence="3 4">
    <name type="scientific">Sphingobacterium suaedae</name>
    <dbReference type="NCBI Taxonomy" id="1686402"/>
    <lineage>
        <taxon>Bacteria</taxon>
        <taxon>Pseudomonadati</taxon>
        <taxon>Bacteroidota</taxon>
        <taxon>Sphingobacteriia</taxon>
        <taxon>Sphingobacteriales</taxon>
        <taxon>Sphingobacteriaceae</taxon>
        <taxon>Sphingobacterium</taxon>
    </lineage>
</organism>
<evidence type="ECO:0000313" key="3">
    <source>
        <dbReference type="EMBL" id="MFD2547589.1"/>
    </source>
</evidence>
<feature type="transmembrane region" description="Helical" evidence="1">
    <location>
        <begin position="235"/>
        <end position="260"/>
    </location>
</feature>
<comment type="caution">
    <text evidence="3">The sequence shown here is derived from an EMBL/GenBank/DDBJ whole genome shotgun (WGS) entry which is preliminary data.</text>
</comment>
<keyword evidence="2" id="KW-0732">Signal</keyword>
<keyword evidence="1" id="KW-0812">Transmembrane</keyword>
<feature type="transmembrane region" description="Helical" evidence="1">
    <location>
        <begin position="122"/>
        <end position="141"/>
    </location>
</feature>
<evidence type="ECO:0000256" key="1">
    <source>
        <dbReference type="SAM" id="Phobius"/>
    </source>
</evidence>
<dbReference type="Proteomes" id="UP001597545">
    <property type="component" value="Unassembled WGS sequence"/>
</dbReference>
<feature type="chain" id="PRO_5047463076" description="DoxX family protein" evidence="2">
    <location>
        <begin position="29"/>
        <end position="294"/>
    </location>
</feature>
<proteinExistence type="predicted"/>
<feature type="transmembrane region" description="Helical" evidence="1">
    <location>
        <begin position="202"/>
        <end position="223"/>
    </location>
</feature>